<reference evidence="2" key="2">
    <citation type="journal article" date="2009" name="Genome Res.">
        <title>Comparative genomic analyses of the human fungal pathogens Coccidioides and their relatives.</title>
        <authorList>
            <person name="Sharpton T.J."/>
            <person name="Stajich J.E."/>
            <person name="Rounsley S.D."/>
            <person name="Gardner M.J."/>
            <person name="Wortman J.R."/>
            <person name="Jordar V.S."/>
            <person name="Maiti R."/>
            <person name="Kodira C.D."/>
            <person name="Neafsey D.E."/>
            <person name="Zeng Q."/>
            <person name="Hung C.-Y."/>
            <person name="McMahan C."/>
            <person name="Muszewska A."/>
            <person name="Grynberg M."/>
            <person name="Mandel M.A."/>
            <person name="Kellner E.M."/>
            <person name="Barker B.M."/>
            <person name="Galgiani J.N."/>
            <person name="Orbach M.J."/>
            <person name="Kirkland T.N."/>
            <person name="Cole G.T."/>
            <person name="Henn M.R."/>
            <person name="Birren B.W."/>
            <person name="Taylor J.W."/>
        </authorList>
    </citation>
    <scope>NUCLEOTIDE SEQUENCE [LARGE SCALE GENOMIC DNA]</scope>
    <source>
        <strain evidence="2">RMSCC 3488</strain>
    </source>
</reference>
<evidence type="ECO:0000313" key="2">
    <source>
        <dbReference type="Proteomes" id="UP000054567"/>
    </source>
</evidence>
<name>A0A0J6FK24_COCPO</name>
<gene>
    <name evidence="1" type="ORF">CPAG_06074</name>
</gene>
<dbReference type="OrthoDB" id="10441075at2759"/>
<dbReference type="AlphaFoldDB" id="A0A0J6FK24"/>
<organism evidence="1 2">
    <name type="scientific">Coccidioides posadasii RMSCC 3488</name>
    <dbReference type="NCBI Taxonomy" id="454284"/>
    <lineage>
        <taxon>Eukaryota</taxon>
        <taxon>Fungi</taxon>
        <taxon>Dikarya</taxon>
        <taxon>Ascomycota</taxon>
        <taxon>Pezizomycotina</taxon>
        <taxon>Eurotiomycetes</taxon>
        <taxon>Eurotiomycetidae</taxon>
        <taxon>Onygenales</taxon>
        <taxon>Onygenaceae</taxon>
        <taxon>Coccidioides</taxon>
    </lineage>
</organism>
<dbReference type="EMBL" id="DS268111">
    <property type="protein sequence ID" value="KMM69760.1"/>
    <property type="molecule type" value="Genomic_DNA"/>
</dbReference>
<proteinExistence type="predicted"/>
<dbReference type="Proteomes" id="UP000054567">
    <property type="component" value="Unassembled WGS sequence"/>
</dbReference>
<accession>A0A0J6FK24</accession>
<protein>
    <submittedName>
        <fullName evidence="1">Uncharacterized protein</fullName>
    </submittedName>
</protein>
<reference evidence="2" key="3">
    <citation type="journal article" date="2010" name="Genome Res.">
        <title>Population genomic sequencing of Coccidioides fungi reveals recent hybridization and transposon control.</title>
        <authorList>
            <person name="Neafsey D.E."/>
            <person name="Barker B.M."/>
            <person name="Sharpton T.J."/>
            <person name="Stajich J.E."/>
            <person name="Park D.J."/>
            <person name="Whiston E."/>
            <person name="Hung C.-Y."/>
            <person name="McMahan C."/>
            <person name="White J."/>
            <person name="Sykes S."/>
            <person name="Heiman D."/>
            <person name="Young S."/>
            <person name="Zeng Q."/>
            <person name="Abouelleil A."/>
            <person name="Aftuck L."/>
            <person name="Bessette D."/>
            <person name="Brown A."/>
            <person name="FitzGerald M."/>
            <person name="Lui A."/>
            <person name="Macdonald J.P."/>
            <person name="Priest M."/>
            <person name="Orbach M.J."/>
            <person name="Galgiani J.N."/>
            <person name="Kirkland T.N."/>
            <person name="Cole G.T."/>
            <person name="Birren B.W."/>
            <person name="Henn M.R."/>
            <person name="Taylor J.W."/>
            <person name="Rounsley S.D."/>
        </authorList>
    </citation>
    <scope>NUCLEOTIDE SEQUENCE [LARGE SCALE GENOMIC DNA]</scope>
    <source>
        <strain evidence="2">RMSCC 3488</strain>
    </source>
</reference>
<dbReference type="VEuPathDB" id="FungiDB:CPAG_06074"/>
<sequence length="168" mass="19787">MHPVSTPNRRSIQQMRRRRKATLKRLLHRYCIECYSQVNLIGAEYVLPRDAPGDWGKKQVAEYFTINFKPQHMPDRDSSRLQEMRYKRKTSLEHKLREYSKNCFSDIYISVSELGTGWTISCQKGWQEESRSYSLSTDADSNSFPPSQEVLDNHYPLVARTTMENYPT</sequence>
<reference evidence="1 2" key="1">
    <citation type="submission" date="2007-06" db="EMBL/GenBank/DDBJ databases">
        <title>The Genome Sequence of Coccidioides posadasii RMSCC_3488.</title>
        <authorList>
            <consortium name="Coccidioides Genome Resources Consortium"/>
            <consortium name="The Broad Institute Genome Sequencing Platform"/>
            <person name="Henn M.R."/>
            <person name="Sykes S."/>
            <person name="Young S."/>
            <person name="Jaffe D."/>
            <person name="Berlin A."/>
            <person name="Alvarez P."/>
            <person name="Butler J."/>
            <person name="Gnerre S."/>
            <person name="Grabherr M."/>
            <person name="Mauceli E."/>
            <person name="Brockman W."/>
            <person name="Kodira C."/>
            <person name="Alvarado L."/>
            <person name="Zeng Q."/>
            <person name="Crawford M."/>
            <person name="Antoine C."/>
            <person name="Devon K."/>
            <person name="Galgiani J."/>
            <person name="Orsborn K."/>
            <person name="Lewis M.L."/>
            <person name="Nusbaum C."/>
            <person name="Galagan J."/>
            <person name="Birren B."/>
        </authorList>
    </citation>
    <scope>NUCLEOTIDE SEQUENCE [LARGE SCALE GENOMIC DNA]</scope>
    <source>
        <strain evidence="1 2">RMSCC 3488</strain>
    </source>
</reference>
<evidence type="ECO:0000313" key="1">
    <source>
        <dbReference type="EMBL" id="KMM69760.1"/>
    </source>
</evidence>